<dbReference type="PROSITE" id="PS50853">
    <property type="entry name" value="FN3"/>
    <property type="match status" value="1"/>
</dbReference>
<evidence type="ECO:0000259" key="1">
    <source>
        <dbReference type="PROSITE" id="PS50853"/>
    </source>
</evidence>
<dbReference type="SUPFAM" id="SSF49265">
    <property type="entry name" value="Fibronectin type III"/>
    <property type="match status" value="1"/>
</dbReference>
<dbReference type="AlphaFoldDB" id="A0A7C3EG22"/>
<feature type="domain" description="Fibronectin type-III" evidence="1">
    <location>
        <begin position="32"/>
        <end position="123"/>
    </location>
</feature>
<dbReference type="InterPro" id="IPR036116">
    <property type="entry name" value="FN3_sf"/>
</dbReference>
<reference evidence="3" key="1">
    <citation type="journal article" date="2020" name="mSystems">
        <title>Genome- and Community-Level Interaction Insights into Carbon Utilization and Element Cycling Functions of Hydrothermarchaeota in Hydrothermal Sediment.</title>
        <authorList>
            <person name="Zhou Z."/>
            <person name="Liu Y."/>
            <person name="Xu W."/>
            <person name="Pan J."/>
            <person name="Luo Z.H."/>
            <person name="Li M."/>
        </authorList>
    </citation>
    <scope>NUCLEOTIDE SEQUENCE [LARGE SCALE GENOMIC DNA]</scope>
    <source>
        <strain evidence="2">SpSt-265</strain>
        <strain evidence="3">SpSt-465</strain>
    </source>
</reference>
<dbReference type="InterPro" id="IPR013783">
    <property type="entry name" value="Ig-like_fold"/>
</dbReference>
<dbReference type="EMBL" id="DSTU01000001">
    <property type="protein sequence ID" value="HFJ53150.1"/>
    <property type="molecule type" value="Genomic_DNA"/>
</dbReference>
<dbReference type="Gene3D" id="2.60.40.10">
    <property type="entry name" value="Immunoglobulins"/>
    <property type="match status" value="1"/>
</dbReference>
<protein>
    <recommendedName>
        <fullName evidence="1">Fibronectin type-III domain-containing protein</fullName>
    </recommendedName>
</protein>
<gene>
    <name evidence="2" type="ORF">ENP94_06005</name>
    <name evidence="3" type="ORF">ENS16_00450</name>
</gene>
<organism evidence="3">
    <name type="scientific">candidate division WOR-3 bacterium</name>
    <dbReference type="NCBI Taxonomy" id="2052148"/>
    <lineage>
        <taxon>Bacteria</taxon>
        <taxon>Bacteria division WOR-3</taxon>
    </lineage>
</organism>
<evidence type="ECO:0000313" key="3">
    <source>
        <dbReference type="EMBL" id="HFJ53150.1"/>
    </source>
</evidence>
<dbReference type="CDD" id="cd00063">
    <property type="entry name" value="FN3"/>
    <property type="match status" value="1"/>
</dbReference>
<dbReference type="InterPro" id="IPR003961">
    <property type="entry name" value="FN3_dom"/>
</dbReference>
<dbReference type="Pfam" id="PF00041">
    <property type="entry name" value="fn3"/>
    <property type="match status" value="1"/>
</dbReference>
<comment type="caution">
    <text evidence="3">The sequence shown here is derived from an EMBL/GenBank/DDBJ whole genome shotgun (WGS) entry which is preliminary data.</text>
</comment>
<name>A0A7C3EG22_UNCW3</name>
<sequence>MKRLLPILTILAWIVLGVVSIGSDCSSIVGGAPTGLQVTADTDSTVKITWNAPAEGTPDKYIVYFQETGTSGYTTIANNITTTQFVHNPNGKTGTYKVAAMFGSQEYQSLTTVSTVPVATSALTVAELNAAGNSGYGWNRTSGAGATYSMTQAANAANVDFYITDFQTTTYSIASPDQGPTDPGNVVPAGSWRVNGIAGPLTAENAPLPAHSNTVYFNYQDITQTPFLAGIYTQDGYYALAKLDGFNAGDKTYQVSGWFQLIKGLRLIQH</sequence>
<evidence type="ECO:0000313" key="2">
    <source>
        <dbReference type="EMBL" id="HEA87547.1"/>
    </source>
</evidence>
<proteinExistence type="predicted"/>
<dbReference type="EMBL" id="DSLG01000007">
    <property type="protein sequence ID" value="HEA87547.1"/>
    <property type="molecule type" value="Genomic_DNA"/>
</dbReference>
<accession>A0A7C3EG22</accession>